<evidence type="ECO:0000313" key="3">
    <source>
        <dbReference type="EMBL" id="XBH06238.1"/>
    </source>
</evidence>
<keyword evidence="2" id="KW-0732">Signal</keyword>
<feature type="signal peptide" evidence="2">
    <location>
        <begin position="1"/>
        <end position="24"/>
    </location>
</feature>
<dbReference type="GO" id="GO:0006974">
    <property type="term" value="P:DNA damage response"/>
    <property type="evidence" value="ECO:0007669"/>
    <property type="project" value="TreeGrafter"/>
</dbReference>
<dbReference type="PANTHER" id="PTHR34387">
    <property type="entry name" value="SLR1258 PROTEIN"/>
    <property type="match status" value="1"/>
</dbReference>
<dbReference type="RefSeq" id="WP_406699087.1">
    <property type="nucleotide sequence ID" value="NZ_CP155447.1"/>
</dbReference>
<gene>
    <name evidence="3" type="ORF">V5E97_09435</name>
</gene>
<dbReference type="InterPro" id="IPR007497">
    <property type="entry name" value="SIMPL/DUF541"/>
</dbReference>
<dbReference type="InterPro" id="IPR052022">
    <property type="entry name" value="26kDa_periplasmic_antigen"/>
</dbReference>
<accession>A0AAU7CML8</accession>
<dbReference type="Gene3D" id="3.30.70.2970">
    <property type="entry name" value="Protein of unknown function (DUF541), domain 2"/>
    <property type="match status" value="1"/>
</dbReference>
<organism evidence="3">
    <name type="scientific">Singulisphaera sp. Ch08</name>
    <dbReference type="NCBI Taxonomy" id="3120278"/>
    <lineage>
        <taxon>Bacteria</taxon>
        <taxon>Pseudomonadati</taxon>
        <taxon>Planctomycetota</taxon>
        <taxon>Planctomycetia</taxon>
        <taxon>Isosphaerales</taxon>
        <taxon>Isosphaeraceae</taxon>
        <taxon>Singulisphaera</taxon>
    </lineage>
</organism>
<sequence length="292" mass="32091">MTRSSIAVIVVALALTGASRPAWAQYFPQSEGNLQGFAVTGKGTASAKPNRLEIDLEVSASSELTADAIVKYRDAKRRLQDAFVALKLDNVTVEERGLNVDQKGAQMSPYFFDSQPSRKAKTEVQLTRKLIVKCSDIRKLDEEALLQLVAKLLDVAQDAGGKVGATQDPYAAYYYGRYNQSNGLVRFILDDYEKLEEEAYGKAIADAEARAQRLAKLSRLKLGPVAGVRVATSPGDREISPYSYGPSQDDETPQQQKRLESSRFQEIPVKVVLMVRFDSAPMPAENGRVANP</sequence>
<protein>
    <submittedName>
        <fullName evidence="3">SIMPL domain-containing protein</fullName>
    </submittedName>
</protein>
<dbReference type="Pfam" id="PF04402">
    <property type="entry name" value="SIMPL"/>
    <property type="match status" value="1"/>
</dbReference>
<proteinExistence type="predicted"/>
<evidence type="ECO:0000256" key="2">
    <source>
        <dbReference type="SAM" id="SignalP"/>
    </source>
</evidence>
<dbReference type="EMBL" id="CP155447">
    <property type="protein sequence ID" value="XBH06238.1"/>
    <property type="molecule type" value="Genomic_DNA"/>
</dbReference>
<dbReference type="PANTHER" id="PTHR34387:SF2">
    <property type="entry name" value="SLR1258 PROTEIN"/>
    <property type="match status" value="1"/>
</dbReference>
<reference evidence="3" key="1">
    <citation type="submission" date="2024-05" db="EMBL/GenBank/DDBJ databases">
        <title>Planctomycetes of the genus Singulisphaera possess chitinolytic capabilities.</title>
        <authorList>
            <person name="Ivanova A."/>
        </authorList>
    </citation>
    <scope>NUCLEOTIDE SEQUENCE</scope>
    <source>
        <strain evidence="3">Ch08T</strain>
    </source>
</reference>
<feature type="chain" id="PRO_5043481692" evidence="2">
    <location>
        <begin position="25"/>
        <end position="292"/>
    </location>
</feature>
<evidence type="ECO:0000256" key="1">
    <source>
        <dbReference type="SAM" id="MobiDB-lite"/>
    </source>
</evidence>
<name>A0AAU7CML8_9BACT</name>
<feature type="region of interest" description="Disordered" evidence="1">
    <location>
        <begin position="232"/>
        <end position="263"/>
    </location>
</feature>
<dbReference type="Gene3D" id="3.30.110.170">
    <property type="entry name" value="Protein of unknown function (DUF541), domain 1"/>
    <property type="match status" value="1"/>
</dbReference>
<dbReference type="AlphaFoldDB" id="A0AAU7CML8"/>